<keyword evidence="2" id="KW-1185">Reference proteome</keyword>
<dbReference type="Proteomes" id="UP000008895">
    <property type="component" value="Chromosome"/>
</dbReference>
<evidence type="ECO:0000313" key="2">
    <source>
        <dbReference type="Proteomes" id="UP000008895"/>
    </source>
</evidence>
<dbReference type="EMBL" id="CP002113">
    <property type="protein sequence ID" value="AEK23276.1"/>
    <property type="molecule type" value="Genomic_DNA"/>
</dbReference>
<dbReference type="AlphaFoldDB" id="F9YP82"/>
<proteinExistence type="predicted"/>
<organism evidence="1 2">
    <name type="scientific">Capnocytophaga canimorsus (strain 5)</name>
    <dbReference type="NCBI Taxonomy" id="860228"/>
    <lineage>
        <taxon>Bacteria</taxon>
        <taxon>Pseudomonadati</taxon>
        <taxon>Bacteroidota</taxon>
        <taxon>Flavobacteriia</taxon>
        <taxon>Flavobacteriales</taxon>
        <taxon>Flavobacteriaceae</taxon>
        <taxon>Capnocytophaga</taxon>
    </lineage>
</organism>
<reference evidence="1 2" key="1">
    <citation type="journal article" date="2011" name="J. Bacteriol.">
        <title>Complete genome sequence of the dog commensal and human pathogen Capnocytophaga canimorsus strain 5.</title>
        <authorList>
            <person name="Manfredi P."/>
            <person name="Pagni M."/>
            <person name="Cornelis G.R."/>
        </authorList>
    </citation>
    <scope>NUCLEOTIDE SEQUENCE [LARGE SCALE GENOMIC DNA]</scope>
    <source>
        <strain evidence="2">5</strain>
    </source>
</reference>
<dbReference type="HOGENOM" id="CLU_3267355_0_0_10"/>
<protein>
    <submittedName>
        <fullName evidence="1">Uncharacterized protein</fullName>
    </submittedName>
</protein>
<evidence type="ECO:0000313" key="1">
    <source>
        <dbReference type="EMBL" id="AEK23276.1"/>
    </source>
</evidence>
<gene>
    <name evidence="1" type="ordered locus">Ccan_11600</name>
</gene>
<accession>F9YP82</accession>
<name>F9YP82_CAPCC</name>
<sequence>MNAKHLEGNHNIVDADYIGDSVGTVLILEGNHNGVNSVRLK</sequence>
<dbReference type="KEGG" id="ccm:Ccan_11600"/>